<dbReference type="GO" id="GO:0003700">
    <property type="term" value="F:DNA-binding transcription factor activity"/>
    <property type="evidence" value="ECO:0007669"/>
    <property type="project" value="TreeGrafter"/>
</dbReference>
<dbReference type="PRINTS" id="PR00455">
    <property type="entry name" value="HTHTETR"/>
</dbReference>
<feature type="DNA-binding region" description="H-T-H motif" evidence="2">
    <location>
        <begin position="60"/>
        <end position="79"/>
    </location>
</feature>
<dbReference type="InterPro" id="IPR001647">
    <property type="entry name" value="HTH_TetR"/>
</dbReference>
<feature type="domain" description="HTH tetR-type" evidence="3">
    <location>
        <begin position="37"/>
        <end position="97"/>
    </location>
</feature>
<dbReference type="PROSITE" id="PS50977">
    <property type="entry name" value="HTH_TETR_2"/>
    <property type="match status" value="1"/>
</dbReference>
<dbReference type="Pfam" id="PF00440">
    <property type="entry name" value="TetR_N"/>
    <property type="match status" value="1"/>
</dbReference>
<dbReference type="InterPro" id="IPR050109">
    <property type="entry name" value="HTH-type_TetR-like_transc_reg"/>
</dbReference>
<dbReference type="Gene3D" id="1.10.357.10">
    <property type="entry name" value="Tetracycline Repressor, domain 2"/>
    <property type="match status" value="1"/>
</dbReference>
<keyword evidence="5" id="KW-1185">Reference proteome</keyword>
<dbReference type="Proteomes" id="UP000309747">
    <property type="component" value="Unassembled WGS sequence"/>
</dbReference>
<dbReference type="AlphaFoldDB" id="A0A4U0R3Q3"/>
<evidence type="ECO:0000313" key="5">
    <source>
        <dbReference type="Proteomes" id="UP000309747"/>
    </source>
</evidence>
<evidence type="ECO:0000256" key="2">
    <source>
        <dbReference type="PROSITE-ProRule" id="PRU00335"/>
    </source>
</evidence>
<comment type="caution">
    <text evidence="4">The sequence shown here is derived from an EMBL/GenBank/DDBJ whole genome shotgun (WGS) entry which is preliminary data.</text>
</comment>
<accession>A0A4U0R3Q3</accession>
<evidence type="ECO:0000256" key="1">
    <source>
        <dbReference type="ARBA" id="ARBA00023125"/>
    </source>
</evidence>
<sequence>MSRSLRATLGKLPIVVLWPRSSLSSRETGLSGKMPKADRRAQLLDVAHRIVRQQGTDALTLGTLADQAGVSKPITYNHFETRSGLLVALYDEIMDRQTKALADAIKDTGQKLDQISRVLAAAYMDCYTSIGPEWHAIGAALKGSAEMDSYQRRMIEGHVAFFSRVLSPLTDLPDETVHRRCVGIIGAAEALSDALVRGQTSRDHAASDLDDLIVSWLRR</sequence>
<reference evidence="4 5" key="1">
    <citation type="submission" date="2019-04" db="EMBL/GenBank/DDBJ databases">
        <authorList>
            <person name="Li J."/>
        </authorList>
    </citation>
    <scope>NUCLEOTIDE SEQUENCE [LARGE SCALE GENOMIC DNA]</scope>
    <source>
        <strain evidence="4 5">KCTC 42687</strain>
    </source>
</reference>
<dbReference type="OrthoDB" id="70491at2"/>
<dbReference type="InterPro" id="IPR009057">
    <property type="entry name" value="Homeodomain-like_sf"/>
</dbReference>
<proteinExistence type="predicted"/>
<evidence type="ECO:0000313" key="4">
    <source>
        <dbReference type="EMBL" id="TJZ88970.1"/>
    </source>
</evidence>
<dbReference type="PANTHER" id="PTHR30055:SF223">
    <property type="entry name" value="HTH-TYPE TRANSCRIPTIONAL REGULATOR UIDR"/>
    <property type="match status" value="1"/>
</dbReference>
<gene>
    <name evidence="4" type="ORF">FA743_19700</name>
</gene>
<dbReference type="PANTHER" id="PTHR30055">
    <property type="entry name" value="HTH-TYPE TRANSCRIPTIONAL REGULATOR RUTR"/>
    <property type="match status" value="1"/>
</dbReference>
<dbReference type="EMBL" id="SUNI01000049">
    <property type="protein sequence ID" value="TJZ88970.1"/>
    <property type="molecule type" value="Genomic_DNA"/>
</dbReference>
<keyword evidence="1 2" id="KW-0238">DNA-binding</keyword>
<protein>
    <submittedName>
        <fullName evidence="4">TetR/AcrR family transcriptional regulator</fullName>
    </submittedName>
</protein>
<evidence type="ECO:0000259" key="3">
    <source>
        <dbReference type="PROSITE" id="PS50977"/>
    </source>
</evidence>
<dbReference type="SUPFAM" id="SSF46689">
    <property type="entry name" value="Homeodomain-like"/>
    <property type="match status" value="1"/>
</dbReference>
<organism evidence="4 5">
    <name type="scientific">Paracoccus gahaiensis</name>
    <dbReference type="NCBI Taxonomy" id="1706839"/>
    <lineage>
        <taxon>Bacteria</taxon>
        <taxon>Pseudomonadati</taxon>
        <taxon>Pseudomonadota</taxon>
        <taxon>Alphaproteobacteria</taxon>
        <taxon>Rhodobacterales</taxon>
        <taxon>Paracoccaceae</taxon>
        <taxon>Paracoccus</taxon>
    </lineage>
</organism>
<dbReference type="GO" id="GO:0000976">
    <property type="term" value="F:transcription cis-regulatory region binding"/>
    <property type="evidence" value="ECO:0007669"/>
    <property type="project" value="TreeGrafter"/>
</dbReference>
<name>A0A4U0R3Q3_9RHOB</name>